<reference evidence="2" key="1">
    <citation type="submission" date="2022-03" db="EMBL/GenBank/DDBJ databases">
        <authorList>
            <person name="Lindestad O."/>
        </authorList>
    </citation>
    <scope>NUCLEOTIDE SEQUENCE</scope>
</reference>
<comment type="caution">
    <text evidence="2">The sequence shown here is derived from an EMBL/GenBank/DDBJ whole genome shotgun (WGS) entry which is preliminary data.</text>
</comment>
<organism evidence="2 3">
    <name type="scientific">Pararge aegeria aegeria</name>
    <dbReference type="NCBI Taxonomy" id="348720"/>
    <lineage>
        <taxon>Eukaryota</taxon>
        <taxon>Metazoa</taxon>
        <taxon>Ecdysozoa</taxon>
        <taxon>Arthropoda</taxon>
        <taxon>Hexapoda</taxon>
        <taxon>Insecta</taxon>
        <taxon>Pterygota</taxon>
        <taxon>Neoptera</taxon>
        <taxon>Endopterygota</taxon>
        <taxon>Lepidoptera</taxon>
        <taxon>Glossata</taxon>
        <taxon>Ditrysia</taxon>
        <taxon>Papilionoidea</taxon>
        <taxon>Nymphalidae</taxon>
        <taxon>Satyrinae</taxon>
        <taxon>Satyrini</taxon>
        <taxon>Parargina</taxon>
        <taxon>Pararge</taxon>
    </lineage>
</organism>
<name>A0A8S4RLT9_9NEOP</name>
<evidence type="ECO:0000313" key="3">
    <source>
        <dbReference type="Proteomes" id="UP000838756"/>
    </source>
</evidence>
<dbReference type="AlphaFoldDB" id="A0A8S4RLT9"/>
<keyword evidence="3" id="KW-1185">Reference proteome</keyword>
<protein>
    <submittedName>
        <fullName evidence="2">Jg4405 protein</fullName>
    </submittedName>
</protein>
<dbReference type="OrthoDB" id="6930490at2759"/>
<gene>
    <name evidence="2" type="primary">jg4405</name>
    <name evidence="2" type="ORF">PAEG_LOCUS14999</name>
</gene>
<proteinExistence type="predicted"/>
<feature type="region of interest" description="Disordered" evidence="1">
    <location>
        <begin position="71"/>
        <end position="110"/>
    </location>
</feature>
<dbReference type="EMBL" id="CAKXAJ010025292">
    <property type="protein sequence ID" value="CAH2237829.1"/>
    <property type="molecule type" value="Genomic_DNA"/>
</dbReference>
<evidence type="ECO:0000256" key="1">
    <source>
        <dbReference type="SAM" id="MobiDB-lite"/>
    </source>
</evidence>
<accession>A0A8S4RLT9</accession>
<sequence>MDNLPVPRIAEKAAALAHSLSTRARTPRPRTCRGLTCHFHILLYLSAGEARAQPDALRWTDCRRARYLRSPVPSLPYHQEPDGTPKQNGQQRTCHECSRRHRSDSRRRVEGLVGAGDSFRLYNT</sequence>
<evidence type="ECO:0000313" key="2">
    <source>
        <dbReference type="EMBL" id="CAH2237829.1"/>
    </source>
</evidence>
<dbReference type="Proteomes" id="UP000838756">
    <property type="component" value="Unassembled WGS sequence"/>
</dbReference>